<evidence type="ECO:0000256" key="1">
    <source>
        <dbReference type="ARBA" id="ARBA00010333"/>
    </source>
</evidence>
<dbReference type="Proteomes" id="UP001365846">
    <property type="component" value="Unassembled WGS sequence"/>
</dbReference>
<dbReference type="Pfam" id="PF00497">
    <property type="entry name" value="SBP_bac_3"/>
    <property type="match status" value="1"/>
</dbReference>
<keyword evidence="3 4" id="KW-0732">Signal</keyword>
<dbReference type="PANTHER" id="PTHR30085">
    <property type="entry name" value="AMINO ACID ABC TRANSPORTER PERMEASE"/>
    <property type="match status" value="1"/>
</dbReference>
<keyword evidence="7" id="KW-1185">Reference proteome</keyword>
<comment type="caution">
    <text evidence="6">The sequence shown here is derived from an EMBL/GenBank/DDBJ whole genome shotgun (WGS) entry which is preliminary data.</text>
</comment>
<reference evidence="6 7" key="1">
    <citation type="submission" date="2024-03" db="EMBL/GenBank/DDBJ databases">
        <title>Novel species of the genus Variovorax.</title>
        <authorList>
            <person name="Liu Q."/>
            <person name="Xin Y.-H."/>
        </authorList>
    </citation>
    <scope>NUCLEOTIDE SEQUENCE [LARGE SCALE GENOMIC DNA]</scope>
    <source>
        <strain evidence="6 7">KACC 18899</strain>
    </source>
</reference>
<dbReference type="InterPro" id="IPR001638">
    <property type="entry name" value="Solute-binding_3/MltF_N"/>
</dbReference>
<organism evidence="6 7">
    <name type="scientific">Variovorax ureilyticus</name>
    <dbReference type="NCBI Taxonomy" id="1836198"/>
    <lineage>
        <taxon>Bacteria</taxon>
        <taxon>Pseudomonadati</taxon>
        <taxon>Pseudomonadota</taxon>
        <taxon>Betaproteobacteria</taxon>
        <taxon>Burkholderiales</taxon>
        <taxon>Comamonadaceae</taxon>
        <taxon>Variovorax</taxon>
    </lineage>
</organism>
<keyword evidence="2" id="KW-0813">Transport</keyword>
<feature type="domain" description="Solute-binding protein family 3/N-terminal" evidence="5">
    <location>
        <begin position="41"/>
        <end position="271"/>
    </location>
</feature>
<dbReference type="Gene3D" id="3.40.190.10">
    <property type="entry name" value="Periplasmic binding protein-like II"/>
    <property type="match status" value="2"/>
</dbReference>
<dbReference type="EMBL" id="JBBKZU010000013">
    <property type="protein sequence ID" value="MEJ8814571.1"/>
    <property type="molecule type" value="Genomic_DNA"/>
</dbReference>
<dbReference type="PANTHER" id="PTHR30085:SF6">
    <property type="entry name" value="ABC TRANSPORTER GLUTAMINE-BINDING PROTEIN GLNH"/>
    <property type="match status" value="1"/>
</dbReference>
<evidence type="ECO:0000256" key="3">
    <source>
        <dbReference type="ARBA" id="ARBA00022729"/>
    </source>
</evidence>
<accession>A0ABU8VM38</accession>
<evidence type="ECO:0000259" key="5">
    <source>
        <dbReference type="SMART" id="SM00062"/>
    </source>
</evidence>
<gene>
    <name evidence="6" type="ORF">WKW77_26075</name>
</gene>
<protein>
    <submittedName>
        <fullName evidence="6">Amino acid ABC transporter substrate-binding protein</fullName>
    </submittedName>
</protein>
<dbReference type="SUPFAM" id="SSF53850">
    <property type="entry name" value="Periplasmic binding protein-like II"/>
    <property type="match status" value="1"/>
</dbReference>
<comment type="similarity">
    <text evidence="1">Belongs to the bacterial solute-binding protein 3 family.</text>
</comment>
<feature type="signal peptide" evidence="4">
    <location>
        <begin position="1"/>
        <end position="22"/>
    </location>
</feature>
<evidence type="ECO:0000256" key="4">
    <source>
        <dbReference type="SAM" id="SignalP"/>
    </source>
</evidence>
<proteinExistence type="inferred from homology"/>
<name>A0ABU8VM38_9BURK</name>
<evidence type="ECO:0000256" key="2">
    <source>
        <dbReference type="ARBA" id="ARBA00022448"/>
    </source>
</evidence>
<dbReference type="PROSITE" id="PS51257">
    <property type="entry name" value="PROKAR_LIPOPROTEIN"/>
    <property type="match status" value="1"/>
</dbReference>
<evidence type="ECO:0000313" key="7">
    <source>
        <dbReference type="Proteomes" id="UP001365846"/>
    </source>
</evidence>
<dbReference type="RefSeq" id="WP_340359794.1">
    <property type="nucleotide sequence ID" value="NZ_JBBKZU010000013.1"/>
</dbReference>
<dbReference type="InterPro" id="IPR051455">
    <property type="entry name" value="Bact_solute-bind_prot3"/>
</dbReference>
<dbReference type="SMART" id="SM00062">
    <property type="entry name" value="PBPb"/>
    <property type="match status" value="1"/>
</dbReference>
<sequence>MTSRFLALVPLLLTSMLLGACANPPAATAKDTLARISQTQTIRLGFREDAKPFAFRGPDGAPTGYSVELCKRVAGSLKSQLGLAKLDVQWVPVTVASRMPAVIDGTVDLECGSTSRTLGRERQVDFSNTIWVEGASFVSPSSKPLARAVELNGKRVGVIPGSTTEKVLKGLSERGIVPVFVTVQTHTDGIAAVRDGRADAYATDRLILVGEVLGGPAGSTLRLSDDYLSMETYSLMMRRDPDMRLAVNRALAEVYRSGEIVNVFRQTFPSGTVPSPLIEAVYVLNALPE</sequence>
<dbReference type="CDD" id="cd13688">
    <property type="entry name" value="PBP2_GltI_DEBP"/>
    <property type="match status" value="1"/>
</dbReference>
<evidence type="ECO:0000313" key="6">
    <source>
        <dbReference type="EMBL" id="MEJ8814571.1"/>
    </source>
</evidence>
<feature type="chain" id="PRO_5045766396" evidence="4">
    <location>
        <begin position="23"/>
        <end position="289"/>
    </location>
</feature>